<dbReference type="AlphaFoldDB" id="A0A2W2ANG3"/>
<dbReference type="EMBL" id="QKTW01000009">
    <property type="protein sequence ID" value="PZF73890.1"/>
    <property type="molecule type" value="Genomic_DNA"/>
</dbReference>
<organism evidence="3 4">
    <name type="scientific">Taibaiella soli</name>
    <dbReference type="NCBI Taxonomy" id="1649169"/>
    <lineage>
        <taxon>Bacteria</taxon>
        <taxon>Pseudomonadati</taxon>
        <taxon>Bacteroidota</taxon>
        <taxon>Chitinophagia</taxon>
        <taxon>Chitinophagales</taxon>
        <taxon>Chitinophagaceae</taxon>
        <taxon>Taibaiella</taxon>
    </lineage>
</organism>
<dbReference type="InterPro" id="IPR057727">
    <property type="entry name" value="WCX_dom"/>
</dbReference>
<dbReference type="Pfam" id="PF25583">
    <property type="entry name" value="WCX"/>
    <property type="match status" value="1"/>
</dbReference>
<protein>
    <submittedName>
        <fullName evidence="3">Uncharacterized protein</fullName>
    </submittedName>
</protein>
<name>A0A2W2ANG3_9BACT</name>
<dbReference type="PROSITE" id="PS52050">
    <property type="entry name" value="WYL"/>
    <property type="match status" value="1"/>
</dbReference>
<proteinExistence type="predicted"/>
<sequence>MPVNKAARYRFEIIDECLRNTKKKWSKAELLRFVNRRLELHMGSETHVSASQLRYDLESMQSEYGAPVEMYKVGRSFYYRYEDPEFSIKSIPVEEEDLVKLNNAVQLLQQIKGFTIADEIAEIVSRLESRYKYSSNNETPVIAFESSPEMQGVENLEDIYHAIIRKNVLKISYQTFRAQEPRVWHIHPYLLKEYGHRWYLLGYTEEKETIGIFALDRMKDIKIARHEFIPNSFVNAADYFRDVIGVTILRDQKIESVLLRFSNTIAPYIKTKPLHRSQQILQQHEDGSVDVQIDVVLNPELTSMMMSYGKNVKVLQPERLAEEIKREASSLLENYGLKSDA</sequence>
<accession>A0A2W2ANG3</accession>
<evidence type="ECO:0000259" key="2">
    <source>
        <dbReference type="Pfam" id="PF25583"/>
    </source>
</evidence>
<dbReference type="Proteomes" id="UP000248745">
    <property type="component" value="Unassembled WGS sequence"/>
</dbReference>
<dbReference type="Pfam" id="PF13280">
    <property type="entry name" value="WYL"/>
    <property type="match status" value="1"/>
</dbReference>
<dbReference type="InterPro" id="IPR051534">
    <property type="entry name" value="CBASS_pafABC_assoc_protein"/>
</dbReference>
<reference evidence="3 4" key="1">
    <citation type="submission" date="2018-06" db="EMBL/GenBank/DDBJ databases">
        <title>Mucibacter soli gen. nov., sp. nov., a new member of the family Chitinophagaceae producing mucin.</title>
        <authorList>
            <person name="Kim M.-K."/>
            <person name="Park S."/>
            <person name="Kim T.-S."/>
            <person name="Joung Y."/>
            <person name="Han J.-H."/>
            <person name="Kim S.B."/>
        </authorList>
    </citation>
    <scope>NUCLEOTIDE SEQUENCE [LARGE SCALE GENOMIC DNA]</scope>
    <source>
        <strain evidence="3 4">R1-15</strain>
    </source>
</reference>
<evidence type="ECO:0000313" key="3">
    <source>
        <dbReference type="EMBL" id="PZF73890.1"/>
    </source>
</evidence>
<evidence type="ECO:0000313" key="4">
    <source>
        <dbReference type="Proteomes" id="UP000248745"/>
    </source>
</evidence>
<keyword evidence="4" id="KW-1185">Reference proteome</keyword>
<comment type="caution">
    <text evidence="3">The sequence shown here is derived from an EMBL/GenBank/DDBJ whole genome shotgun (WGS) entry which is preliminary data.</text>
</comment>
<gene>
    <name evidence="3" type="ORF">DN068_05990</name>
</gene>
<feature type="domain" description="WYL" evidence="1">
    <location>
        <begin position="154"/>
        <end position="223"/>
    </location>
</feature>
<dbReference type="InterPro" id="IPR026881">
    <property type="entry name" value="WYL_dom"/>
</dbReference>
<dbReference type="OrthoDB" id="43316at2"/>
<dbReference type="PANTHER" id="PTHR34580:SF9">
    <property type="entry name" value="SLL5097 PROTEIN"/>
    <property type="match status" value="1"/>
</dbReference>
<dbReference type="RefSeq" id="WP_110997987.1">
    <property type="nucleotide sequence ID" value="NZ_QKTW01000009.1"/>
</dbReference>
<evidence type="ECO:0000259" key="1">
    <source>
        <dbReference type="Pfam" id="PF13280"/>
    </source>
</evidence>
<feature type="domain" description="WCX" evidence="2">
    <location>
        <begin position="256"/>
        <end position="331"/>
    </location>
</feature>
<dbReference type="PANTHER" id="PTHR34580">
    <property type="match status" value="1"/>
</dbReference>